<comment type="caution">
    <text evidence="2">The sequence shown here is derived from an EMBL/GenBank/DDBJ whole genome shotgun (WGS) entry which is preliminary data.</text>
</comment>
<reference evidence="2 3" key="1">
    <citation type="journal article" date="2021" name="Comput. Struct. Biotechnol. J.">
        <title>De novo genome assembly of the potent medicinal plant Rehmannia glutinosa using nanopore technology.</title>
        <authorList>
            <person name="Ma L."/>
            <person name="Dong C."/>
            <person name="Song C."/>
            <person name="Wang X."/>
            <person name="Zheng X."/>
            <person name="Niu Y."/>
            <person name="Chen S."/>
            <person name="Feng W."/>
        </authorList>
    </citation>
    <scope>NUCLEOTIDE SEQUENCE [LARGE SCALE GENOMIC DNA]</scope>
    <source>
        <strain evidence="2">DH-2019</strain>
    </source>
</reference>
<organism evidence="2 3">
    <name type="scientific">Rehmannia glutinosa</name>
    <name type="common">Chinese foxglove</name>
    <dbReference type="NCBI Taxonomy" id="99300"/>
    <lineage>
        <taxon>Eukaryota</taxon>
        <taxon>Viridiplantae</taxon>
        <taxon>Streptophyta</taxon>
        <taxon>Embryophyta</taxon>
        <taxon>Tracheophyta</taxon>
        <taxon>Spermatophyta</taxon>
        <taxon>Magnoliopsida</taxon>
        <taxon>eudicotyledons</taxon>
        <taxon>Gunneridae</taxon>
        <taxon>Pentapetalae</taxon>
        <taxon>asterids</taxon>
        <taxon>lamiids</taxon>
        <taxon>Lamiales</taxon>
        <taxon>Orobanchaceae</taxon>
        <taxon>Rehmannieae</taxon>
        <taxon>Rehmannia</taxon>
    </lineage>
</organism>
<evidence type="ECO:0000313" key="2">
    <source>
        <dbReference type="EMBL" id="KAK6116080.1"/>
    </source>
</evidence>
<dbReference type="InterPro" id="IPR024752">
    <property type="entry name" value="Myb/SANT-like_dom"/>
</dbReference>
<keyword evidence="3" id="KW-1185">Reference proteome</keyword>
<proteinExistence type="predicted"/>
<protein>
    <recommendedName>
        <fullName evidence="1">Myb/SANT-like domain-containing protein</fullName>
    </recommendedName>
</protein>
<gene>
    <name evidence="2" type="ORF">DH2020_008349</name>
</gene>
<evidence type="ECO:0000313" key="3">
    <source>
        <dbReference type="Proteomes" id="UP001318860"/>
    </source>
</evidence>
<feature type="domain" description="Myb/SANT-like" evidence="1">
    <location>
        <begin position="40"/>
        <end position="132"/>
    </location>
</feature>
<accession>A0ABR0U1V1</accession>
<evidence type="ECO:0000259" key="1">
    <source>
        <dbReference type="Pfam" id="PF12776"/>
    </source>
</evidence>
<dbReference type="Proteomes" id="UP001318860">
    <property type="component" value="Unassembled WGS sequence"/>
</dbReference>
<name>A0ABR0U1V1_REHGL</name>
<dbReference type="Pfam" id="PF12776">
    <property type="entry name" value="Myb_DNA-bind_3"/>
    <property type="match status" value="1"/>
</dbReference>
<sequence length="166" mass="19150">MSFLYAPRGQLLTLDVGFVLAQTMGCQEEQCLRIVCSTIEWTKDMDQDIHSRAVQQAILGNFTPGERNTSAILIARASMNEEFGTNFDYGYFVGRTKKLLKRYQVFNWMTQLSGVYYDSNTNFVHCGKDSWDMICRLFDLSMHYAQKINISQGPPTEHQFYHKTST</sequence>
<dbReference type="EMBL" id="JABTTQ020003506">
    <property type="protein sequence ID" value="KAK6116080.1"/>
    <property type="molecule type" value="Genomic_DNA"/>
</dbReference>